<keyword evidence="1" id="KW-0472">Membrane</keyword>
<keyword evidence="1" id="KW-0812">Transmembrane</keyword>
<sequence length="37" mass="4397">MFDYIYPMLLCTDVYLPLFIVNGWLFVSTFKYMGHGT</sequence>
<accession>A0A0A8ZA18</accession>
<feature type="transmembrane region" description="Helical" evidence="1">
    <location>
        <begin position="6"/>
        <end position="27"/>
    </location>
</feature>
<evidence type="ECO:0000313" key="2">
    <source>
        <dbReference type="EMBL" id="JAD35626.1"/>
    </source>
</evidence>
<dbReference type="EMBL" id="GBRH01262269">
    <property type="protein sequence ID" value="JAD35626.1"/>
    <property type="molecule type" value="Transcribed_RNA"/>
</dbReference>
<organism evidence="2">
    <name type="scientific">Arundo donax</name>
    <name type="common">Giant reed</name>
    <name type="synonym">Donax arundinaceus</name>
    <dbReference type="NCBI Taxonomy" id="35708"/>
    <lineage>
        <taxon>Eukaryota</taxon>
        <taxon>Viridiplantae</taxon>
        <taxon>Streptophyta</taxon>
        <taxon>Embryophyta</taxon>
        <taxon>Tracheophyta</taxon>
        <taxon>Spermatophyta</taxon>
        <taxon>Magnoliopsida</taxon>
        <taxon>Liliopsida</taxon>
        <taxon>Poales</taxon>
        <taxon>Poaceae</taxon>
        <taxon>PACMAD clade</taxon>
        <taxon>Arundinoideae</taxon>
        <taxon>Arundineae</taxon>
        <taxon>Arundo</taxon>
    </lineage>
</organism>
<keyword evidence="1" id="KW-1133">Transmembrane helix</keyword>
<name>A0A0A8ZA18_ARUDO</name>
<reference evidence="2" key="1">
    <citation type="submission" date="2014-09" db="EMBL/GenBank/DDBJ databases">
        <authorList>
            <person name="Magalhaes I.L.F."/>
            <person name="Oliveira U."/>
            <person name="Santos F.R."/>
            <person name="Vidigal T.H.D.A."/>
            <person name="Brescovit A.D."/>
            <person name="Santos A.J."/>
        </authorList>
    </citation>
    <scope>NUCLEOTIDE SEQUENCE</scope>
    <source>
        <tissue evidence="2">Shoot tissue taken approximately 20 cm above the soil surface</tissue>
    </source>
</reference>
<protein>
    <submittedName>
        <fullName evidence="2">Uncharacterized protein</fullName>
    </submittedName>
</protein>
<reference evidence="2" key="2">
    <citation type="journal article" date="2015" name="Data Brief">
        <title>Shoot transcriptome of the giant reed, Arundo donax.</title>
        <authorList>
            <person name="Barrero R.A."/>
            <person name="Guerrero F.D."/>
            <person name="Moolhuijzen P."/>
            <person name="Goolsby J.A."/>
            <person name="Tidwell J."/>
            <person name="Bellgard S.E."/>
            <person name="Bellgard M.I."/>
        </authorList>
    </citation>
    <scope>NUCLEOTIDE SEQUENCE</scope>
    <source>
        <tissue evidence="2">Shoot tissue taken approximately 20 cm above the soil surface</tissue>
    </source>
</reference>
<proteinExistence type="predicted"/>
<dbReference type="AlphaFoldDB" id="A0A0A8ZA18"/>
<evidence type="ECO:0000256" key="1">
    <source>
        <dbReference type="SAM" id="Phobius"/>
    </source>
</evidence>